<dbReference type="PANTHER" id="PTHR34825">
    <property type="entry name" value="CONSERVED PROTEIN, WITH A WEAK D-GALACTARATE DEHYDRATASE/ALTRONATE HYDROLASE DOMAIN"/>
    <property type="match status" value="1"/>
</dbReference>
<dbReference type="InterPro" id="IPR018631">
    <property type="entry name" value="AAA-ATPase-like_dom"/>
</dbReference>
<dbReference type="InterPro" id="IPR027417">
    <property type="entry name" value="P-loop_NTPase"/>
</dbReference>
<organism evidence="2 3">
    <name type="scientific">Deinococcus roseus</name>
    <dbReference type="NCBI Taxonomy" id="392414"/>
    <lineage>
        <taxon>Bacteria</taxon>
        <taxon>Thermotogati</taxon>
        <taxon>Deinococcota</taxon>
        <taxon>Deinococci</taxon>
        <taxon>Deinococcales</taxon>
        <taxon>Deinococcaceae</taxon>
        <taxon>Deinococcus</taxon>
    </lineage>
</organism>
<dbReference type="RefSeq" id="WP_189002798.1">
    <property type="nucleotide sequence ID" value="NZ_BMOD01000007.1"/>
</dbReference>
<evidence type="ECO:0000313" key="2">
    <source>
        <dbReference type="EMBL" id="GGJ35990.1"/>
    </source>
</evidence>
<feature type="domain" description="AAA-ATPase-like" evidence="1">
    <location>
        <begin position="4"/>
        <end position="193"/>
    </location>
</feature>
<dbReference type="SUPFAM" id="SSF52540">
    <property type="entry name" value="P-loop containing nucleoside triphosphate hydrolases"/>
    <property type="match status" value="1"/>
</dbReference>
<evidence type="ECO:0000313" key="3">
    <source>
        <dbReference type="Proteomes" id="UP000632222"/>
    </source>
</evidence>
<dbReference type="Pfam" id="PF09820">
    <property type="entry name" value="AAA-ATPase_like"/>
    <property type="match status" value="1"/>
</dbReference>
<dbReference type="Pfam" id="PF08011">
    <property type="entry name" value="PDDEXK_9"/>
    <property type="match status" value="1"/>
</dbReference>
<keyword evidence="3" id="KW-1185">Reference proteome</keyword>
<gene>
    <name evidence="2" type="ORF">GCM10008938_22630</name>
</gene>
<dbReference type="EMBL" id="BMOD01000007">
    <property type="protein sequence ID" value="GGJ35990.1"/>
    <property type="molecule type" value="Genomic_DNA"/>
</dbReference>
<dbReference type="PANTHER" id="PTHR34825:SF1">
    <property type="entry name" value="AAA-ATPASE-LIKE DOMAIN-CONTAINING PROTEIN"/>
    <property type="match status" value="1"/>
</dbReference>
<comment type="caution">
    <text evidence="2">The sequence shown here is derived from an EMBL/GenBank/DDBJ whole genome shotgun (WGS) entry which is preliminary data.</text>
</comment>
<reference evidence="3" key="1">
    <citation type="journal article" date="2019" name="Int. J. Syst. Evol. Microbiol.">
        <title>The Global Catalogue of Microorganisms (GCM) 10K type strain sequencing project: providing services to taxonomists for standard genome sequencing and annotation.</title>
        <authorList>
            <consortium name="The Broad Institute Genomics Platform"/>
            <consortium name="The Broad Institute Genome Sequencing Center for Infectious Disease"/>
            <person name="Wu L."/>
            <person name="Ma J."/>
        </authorList>
    </citation>
    <scope>NUCLEOTIDE SEQUENCE [LARGE SCALE GENOMIC DNA]</scope>
    <source>
        <strain evidence="3">JCM 14370</strain>
    </source>
</reference>
<dbReference type="InterPro" id="IPR012547">
    <property type="entry name" value="PDDEXK_9"/>
</dbReference>
<proteinExistence type="predicted"/>
<evidence type="ECO:0000259" key="1">
    <source>
        <dbReference type="Pfam" id="PF09820"/>
    </source>
</evidence>
<protein>
    <submittedName>
        <fullName evidence="2">ATPase AAA</fullName>
    </submittedName>
</protein>
<dbReference type="Proteomes" id="UP000632222">
    <property type="component" value="Unassembled WGS sequence"/>
</dbReference>
<name>A0ABQ2CZF9_9DEIO</name>
<accession>A0ABQ2CZF9</accession>
<sequence length="511" mass="58984">MRLPIGIQDFQKLREGGYVYVDKTMHMMPFVQGGYYFFSRPRRFGKSLTLTTLKALFEGKKHLFEGLWIQDQHDFEEKPVIHINFNFLDGKQLETSMMEYFLEEAQKQGLELQASRPAEAFRKLVEQLGQKQPVVLLIDEYDKPLVDFIHDDALRNTNQEVLRRVYGTIKGLDEHLHLVLLTGVSRFGKLSLFSDLNNLYDATLDPRFAELCGYTREELQTDFAAHHQAAQKRLQVSSEAYWETLKRWYNGYSWDGVHRVYCPFSMLLFLQNPTLKAYWYETGTPTFLTKLVRQQGYTPFQLEHLRAGDGVINTASVEHLDSVSMMFQTGYLTLKEVHPSLYGTTYTLGFPNEEVRVAFAQNLLQEYTQHQHNQGVLQGVVLRDALLEQDWEAFFAQINTTLAGVPYEIFPRREAYFNSLVHLMLVSTGLPTQSQVQTSKGRMDTVLELPDQVFIFEFKLDSTAQEALDQIKTAGYAEKFAGKKLWLSGVNFDSGSKSVSEWVIEFLPPEF</sequence>